<dbReference type="Proteomes" id="UP001223261">
    <property type="component" value="Chromosome"/>
</dbReference>
<protein>
    <submittedName>
        <fullName evidence="3">C39 family peptidase</fullName>
    </submittedName>
</protein>
<dbReference type="PROSITE" id="PS51257">
    <property type="entry name" value="PROKAR_LIPOPROTEIN"/>
    <property type="match status" value="1"/>
</dbReference>
<proteinExistence type="predicted"/>
<reference evidence="3" key="1">
    <citation type="journal article" date="2023" name="Antibiotics">
        <title>Prevalence and Molecular Characterization of Methicillin-Resistant Staphylococci (MRS) and Mammaliicocci (MRM) in Dromedary Camels from Algeria: First Detection of SCCmec-mecC Hybrid in Methicillin-Resistant Mammaliicoccus lentus.</title>
        <authorList>
            <person name="Belhout C."/>
            <person name="Boyen F."/>
            <person name="Vereecke N."/>
            <person name="Theuns S."/>
            <person name="Taibi N."/>
            <person name="Stegger M."/>
            <person name="de la Fe-Rodriguez P.Y."/>
            <person name="Bouayad L."/>
            <person name="Elgroud R."/>
            <person name="Butaye P."/>
        </authorList>
    </citation>
    <scope>NUCLEOTIDE SEQUENCE</scope>
    <source>
        <strain evidence="3">7048</strain>
    </source>
</reference>
<dbReference type="Pfam" id="PF13529">
    <property type="entry name" value="Peptidase_C39_2"/>
    <property type="match status" value="1"/>
</dbReference>
<keyword evidence="1" id="KW-1133">Transmembrane helix</keyword>
<sequence>MKVLLSVKPKSQLFPIPMVMGCEGVASSMLLNYYYKKIDAITIMKDWPTHIDNPKKGYVGNQFLISFLRHQSIFPNVLAPYLNKFDADLVDGTGTTLYELENILAKKHPVLIYHTKLGQSPVWKTFKIGRNNKKLVSNIHVTLLIGFDEHYYYYIDPLWKQYNKLILPAFWPSKAQIIKIEKNKMAESYNKPGKMCVFKKI</sequence>
<dbReference type="AlphaFoldDB" id="A0AAX3W262"/>
<gene>
    <name evidence="3" type="ORF">PYH69_11960</name>
</gene>
<dbReference type="EMBL" id="CP118848">
    <property type="protein sequence ID" value="WHI59426.1"/>
    <property type="molecule type" value="Genomic_DNA"/>
</dbReference>
<feature type="domain" description="Peptidase C39-like" evidence="2">
    <location>
        <begin position="6"/>
        <end position="157"/>
    </location>
</feature>
<evidence type="ECO:0000256" key="1">
    <source>
        <dbReference type="SAM" id="Phobius"/>
    </source>
</evidence>
<dbReference type="Gene3D" id="3.90.70.10">
    <property type="entry name" value="Cysteine proteinases"/>
    <property type="match status" value="1"/>
</dbReference>
<dbReference type="RefSeq" id="WP_282822012.1">
    <property type="nucleotide sequence ID" value="NZ_CP118776.1"/>
</dbReference>
<keyword evidence="1" id="KW-0472">Membrane</keyword>
<organism evidence="3 4">
    <name type="scientific">Mammaliicoccus lentus</name>
    <name type="common">Staphylococcus lentus</name>
    <dbReference type="NCBI Taxonomy" id="42858"/>
    <lineage>
        <taxon>Bacteria</taxon>
        <taxon>Bacillati</taxon>
        <taxon>Bacillota</taxon>
        <taxon>Bacilli</taxon>
        <taxon>Bacillales</taxon>
        <taxon>Staphylococcaceae</taxon>
        <taxon>Mammaliicoccus</taxon>
    </lineage>
</organism>
<accession>A0AAX3W262</accession>
<feature type="transmembrane region" description="Helical" evidence="1">
    <location>
        <begin position="12"/>
        <end position="35"/>
    </location>
</feature>
<dbReference type="PANTHER" id="PTHR37806:SF1">
    <property type="entry name" value="PEPTIDASE C39-LIKE DOMAIN-CONTAINING PROTEIN"/>
    <property type="match status" value="1"/>
</dbReference>
<dbReference type="InterPro" id="IPR039564">
    <property type="entry name" value="Peptidase_C39-like"/>
</dbReference>
<evidence type="ECO:0000313" key="4">
    <source>
        <dbReference type="Proteomes" id="UP001223261"/>
    </source>
</evidence>
<evidence type="ECO:0000313" key="3">
    <source>
        <dbReference type="EMBL" id="WHI59426.1"/>
    </source>
</evidence>
<evidence type="ECO:0000259" key="2">
    <source>
        <dbReference type="Pfam" id="PF13529"/>
    </source>
</evidence>
<dbReference type="PANTHER" id="PTHR37806">
    <property type="entry name" value="LMO0724 PROTEIN"/>
    <property type="match status" value="1"/>
</dbReference>
<name>A0AAX3W262_MAMLE</name>
<keyword evidence="1" id="KW-0812">Transmembrane</keyword>